<evidence type="ECO:0000313" key="11">
    <source>
        <dbReference type="Proteomes" id="UP000433883"/>
    </source>
</evidence>
<dbReference type="PANTHER" id="PTHR22792">
    <property type="entry name" value="LUPUS LA PROTEIN-RELATED"/>
    <property type="match status" value="1"/>
</dbReference>
<dbReference type="SUPFAM" id="SSF54928">
    <property type="entry name" value="RNA-binding domain, RBD"/>
    <property type="match status" value="1"/>
</dbReference>
<dbReference type="EMBL" id="WNWS01000082">
    <property type="protein sequence ID" value="KAE9981962.1"/>
    <property type="molecule type" value="Genomic_DNA"/>
</dbReference>
<dbReference type="Gene3D" id="3.30.70.330">
    <property type="match status" value="1"/>
</dbReference>
<proteinExistence type="predicted"/>
<dbReference type="Proteomes" id="UP000490939">
    <property type="component" value="Unassembled WGS sequence"/>
</dbReference>
<evidence type="ECO:0000313" key="9">
    <source>
        <dbReference type="EMBL" id="KAE9981962.1"/>
    </source>
</evidence>
<dbReference type="SUPFAM" id="SSF46785">
    <property type="entry name" value="Winged helix' DNA-binding domain"/>
    <property type="match status" value="1"/>
</dbReference>
<feature type="domain" description="RRM" evidence="6">
    <location>
        <begin position="249"/>
        <end position="330"/>
    </location>
</feature>
<dbReference type="InterPro" id="IPR036388">
    <property type="entry name" value="WH-like_DNA-bd_sf"/>
</dbReference>
<dbReference type="InterPro" id="IPR002344">
    <property type="entry name" value="Lupus_La"/>
</dbReference>
<evidence type="ECO:0000313" key="12">
    <source>
        <dbReference type="Proteomes" id="UP000447873"/>
    </source>
</evidence>
<feature type="compositionally biased region" description="Basic and acidic residues" evidence="5">
    <location>
        <begin position="121"/>
        <end position="137"/>
    </location>
</feature>
<dbReference type="InterPro" id="IPR006630">
    <property type="entry name" value="La_HTH"/>
</dbReference>
<dbReference type="InterPro" id="IPR012677">
    <property type="entry name" value="Nucleotide-bd_a/b_plait_sf"/>
</dbReference>
<dbReference type="PANTHER" id="PTHR22792:SF140">
    <property type="entry name" value="ACHILLES, ISOFORM A"/>
    <property type="match status" value="1"/>
</dbReference>
<dbReference type="CDD" id="cd08029">
    <property type="entry name" value="LA_like_fungal"/>
    <property type="match status" value="1"/>
</dbReference>
<feature type="region of interest" description="Disordered" evidence="5">
    <location>
        <begin position="343"/>
        <end position="482"/>
    </location>
</feature>
<dbReference type="Pfam" id="PF00076">
    <property type="entry name" value="RRM_1"/>
    <property type="match status" value="1"/>
</dbReference>
<feature type="compositionally biased region" description="Polar residues" evidence="5">
    <location>
        <begin position="441"/>
        <end position="458"/>
    </location>
</feature>
<accession>A0A8H3UNG8</accession>
<feature type="compositionally biased region" description="Basic residues" evidence="5">
    <location>
        <begin position="111"/>
        <end position="120"/>
    </location>
</feature>
<evidence type="ECO:0008006" key="14">
    <source>
        <dbReference type="Google" id="ProtNLM"/>
    </source>
</evidence>
<reference evidence="8 11" key="1">
    <citation type="submission" date="2019-11" db="EMBL/GenBank/DDBJ databases">
        <title>Venturia inaequalis Genome Resource.</title>
        <authorList>
            <person name="Lichtner F.J."/>
        </authorList>
    </citation>
    <scope>NUCLEOTIDE SEQUENCE [LARGE SCALE GENOMIC DNA]</scope>
    <source>
        <strain evidence="9 12">120213</strain>
        <strain evidence="8">Bline_iso_100314</strain>
        <strain evidence="10 13">DMI_063113</strain>
    </source>
</reference>
<evidence type="ECO:0000256" key="3">
    <source>
        <dbReference type="ARBA" id="ARBA00023242"/>
    </source>
</evidence>
<dbReference type="AlphaFoldDB" id="A0A8H3UNG8"/>
<sequence>MSDETKSTEAVEAPKIESEAPKVESEAPKVESEAPKVEATEAKVEPEVSENAEAPKEESAATGAEKTEVKSEESAQVKSEEAAEVKSEESAKAKKEESAVENGDSKTERKSRSRSPHSKRQRDDRKGFQNHNKKDNIKSVYALAESDDADEIRKQVEFYFSDSNLCQDKFLFTQTGGTDNKPIPISLIHSFKRMRHFQPFSAVVAALKESKTLEVVNDDEVKRKTPLPIDKDVNFEDSLKLIEDAAMARSIYVKGFGAEVSTSQLDIEEFFQPYGPINMVKLRRDFSDNTFKGSVFVEFENAEVMQDFLNLETKPQWKGEKDLKYMTKKAYCEGKIKDINAGKIRASQHDTERSNFRGGRGGGRGRGDRGRGRGRGGRGNNDRRDRDGGRRDRNGDDRDWKTRRDNDQRKDRKGGDRRQRSASPPKAAVDDRGVPRIHPSTEPTTKPANGVKNESSPVNEKKRSREDDAGENTEAKKVKAEA</sequence>
<dbReference type="InterPro" id="IPR035979">
    <property type="entry name" value="RBD_domain_sf"/>
</dbReference>
<dbReference type="PRINTS" id="PR00302">
    <property type="entry name" value="LUPUSLA"/>
</dbReference>
<dbReference type="Proteomes" id="UP000433883">
    <property type="component" value="Unassembled WGS sequence"/>
</dbReference>
<dbReference type="InterPro" id="IPR000504">
    <property type="entry name" value="RRM_dom"/>
</dbReference>
<gene>
    <name evidence="8" type="ORF">BLS_003906</name>
    <name evidence="10" type="ORF">EG327_003085</name>
    <name evidence="9" type="ORF">EG328_011311</name>
</gene>
<keyword evidence="13" id="KW-1185">Reference proteome</keyword>
<evidence type="ECO:0000256" key="2">
    <source>
        <dbReference type="ARBA" id="ARBA00022884"/>
    </source>
</evidence>
<feature type="region of interest" description="Disordered" evidence="5">
    <location>
        <begin position="1"/>
        <end position="139"/>
    </location>
</feature>
<dbReference type="CDD" id="cd12291">
    <property type="entry name" value="RRM1_La"/>
    <property type="match status" value="1"/>
</dbReference>
<evidence type="ECO:0000259" key="6">
    <source>
        <dbReference type="PROSITE" id="PS50102"/>
    </source>
</evidence>
<dbReference type="SMART" id="SM00360">
    <property type="entry name" value="RRM"/>
    <property type="match status" value="1"/>
</dbReference>
<dbReference type="PROSITE" id="PS50961">
    <property type="entry name" value="HTH_LA"/>
    <property type="match status" value="1"/>
</dbReference>
<organism evidence="8 11">
    <name type="scientific">Venturia inaequalis</name>
    <name type="common">Apple scab fungus</name>
    <dbReference type="NCBI Taxonomy" id="5025"/>
    <lineage>
        <taxon>Eukaryota</taxon>
        <taxon>Fungi</taxon>
        <taxon>Dikarya</taxon>
        <taxon>Ascomycota</taxon>
        <taxon>Pezizomycotina</taxon>
        <taxon>Dothideomycetes</taxon>
        <taxon>Pleosporomycetidae</taxon>
        <taxon>Venturiales</taxon>
        <taxon>Venturiaceae</taxon>
        <taxon>Venturia</taxon>
    </lineage>
</organism>
<dbReference type="GO" id="GO:0006396">
    <property type="term" value="P:RNA processing"/>
    <property type="evidence" value="ECO:0007669"/>
    <property type="project" value="InterPro"/>
</dbReference>
<dbReference type="SMART" id="SM00715">
    <property type="entry name" value="LA"/>
    <property type="match status" value="1"/>
</dbReference>
<feature type="compositionally biased region" description="Basic and acidic residues" evidence="5">
    <location>
        <begin position="459"/>
        <end position="482"/>
    </location>
</feature>
<dbReference type="Pfam" id="PF05383">
    <property type="entry name" value="La"/>
    <property type="match status" value="1"/>
</dbReference>
<dbReference type="GO" id="GO:1990904">
    <property type="term" value="C:ribonucleoprotein complex"/>
    <property type="evidence" value="ECO:0007669"/>
    <property type="project" value="InterPro"/>
</dbReference>
<keyword evidence="3" id="KW-0539">Nucleus</keyword>
<dbReference type="GO" id="GO:0003729">
    <property type="term" value="F:mRNA binding"/>
    <property type="evidence" value="ECO:0007669"/>
    <property type="project" value="TreeGrafter"/>
</dbReference>
<feature type="compositionally biased region" description="Basic and acidic residues" evidence="5">
    <location>
        <begin position="53"/>
        <end position="110"/>
    </location>
</feature>
<evidence type="ECO:0000313" key="13">
    <source>
        <dbReference type="Proteomes" id="UP000490939"/>
    </source>
</evidence>
<name>A0A8H3UNG8_VENIN</name>
<dbReference type="PROSITE" id="PS50102">
    <property type="entry name" value="RRM"/>
    <property type="match status" value="1"/>
</dbReference>
<evidence type="ECO:0000259" key="7">
    <source>
        <dbReference type="PROSITE" id="PS50961"/>
    </source>
</evidence>
<feature type="domain" description="HTH La-type RNA-binding" evidence="7">
    <location>
        <begin position="142"/>
        <end position="233"/>
    </location>
</feature>
<evidence type="ECO:0000313" key="10">
    <source>
        <dbReference type="EMBL" id="KAE9993835.1"/>
    </source>
</evidence>
<evidence type="ECO:0000313" key="8">
    <source>
        <dbReference type="EMBL" id="KAE9972748.1"/>
    </source>
</evidence>
<dbReference type="EMBL" id="WNWR01000020">
    <property type="protein sequence ID" value="KAE9993835.1"/>
    <property type="molecule type" value="Genomic_DNA"/>
</dbReference>
<evidence type="ECO:0000256" key="1">
    <source>
        <dbReference type="ARBA" id="ARBA00004123"/>
    </source>
</evidence>
<protein>
    <recommendedName>
        <fullName evidence="14">Lupus La protein</fullName>
    </recommendedName>
</protein>
<dbReference type="Proteomes" id="UP000447873">
    <property type="component" value="Unassembled WGS sequence"/>
</dbReference>
<comment type="caution">
    <text evidence="8">The sequence shown here is derived from an EMBL/GenBank/DDBJ whole genome shotgun (WGS) entry which is preliminary data.</text>
</comment>
<dbReference type="InterPro" id="IPR036390">
    <property type="entry name" value="WH_DNA-bd_sf"/>
</dbReference>
<feature type="compositionally biased region" description="Basic and acidic residues" evidence="5">
    <location>
        <begin position="380"/>
        <end position="419"/>
    </location>
</feature>
<dbReference type="GO" id="GO:0005634">
    <property type="term" value="C:nucleus"/>
    <property type="evidence" value="ECO:0007669"/>
    <property type="project" value="UniProtKB-SubCell"/>
</dbReference>
<evidence type="ECO:0000256" key="4">
    <source>
        <dbReference type="PROSITE-ProRule" id="PRU00332"/>
    </source>
</evidence>
<feature type="compositionally biased region" description="Basic and acidic residues" evidence="5">
    <location>
        <begin position="1"/>
        <end position="46"/>
    </location>
</feature>
<evidence type="ECO:0000256" key="5">
    <source>
        <dbReference type="SAM" id="MobiDB-lite"/>
    </source>
</evidence>
<keyword evidence="2 4" id="KW-0694">RNA-binding</keyword>
<dbReference type="InterPro" id="IPR045180">
    <property type="entry name" value="La_dom_prot"/>
</dbReference>
<comment type="subcellular location">
    <subcellularLocation>
        <location evidence="1">Nucleus</location>
    </subcellularLocation>
</comment>
<dbReference type="Gene3D" id="1.10.10.10">
    <property type="entry name" value="Winged helix-like DNA-binding domain superfamily/Winged helix DNA-binding domain"/>
    <property type="match status" value="1"/>
</dbReference>
<dbReference type="EMBL" id="WNWQ01000253">
    <property type="protein sequence ID" value="KAE9972748.1"/>
    <property type="molecule type" value="Genomic_DNA"/>
</dbReference>